<dbReference type="EMBL" id="PUIA01000037">
    <property type="protein sequence ID" value="PQO31100.1"/>
    <property type="molecule type" value="Genomic_DNA"/>
</dbReference>
<evidence type="ECO:0000256" key="1">
    <source>
        <dbReference type="SAM" id="MobiDB-lite"/>
    </source>
</evidence>
<protein>
    <submittedName>
        <fullName evidence="2">Uncharacterized protein</fullName>
    </submittedName>
</protein>
<proteinExistence type="predicted"/>
<dbReference type="AlphaFoldDB" id="A0A2S8FG94"/>
<feature type="region of interest" description="Disordered" evidence="1">
    <location>
        <begin position="39"/>
        <end position="66"/>
    </location>
</feature>
<sequence length="66" mass="7265">MDGLHALGCSSAIAAANETFDSEMSRLKQSLTHATSVEEEAAIEQQMRECESRHRDLLSSLQRSLS</sequence>
<dbReference type="RefSeq" id="WP_105353564.1">
    <property type="nucleotide sequence ID" value="NZ_PUIA01000037.1"/>
</dbReference>
<name>A0A2S8FG94_9BACT</name>
<reference evidence="2 3" key="1">
    <citation type="submission" date="2018-02" db="EMBL/GenBank/DDBJ databases">
        <title>Comparative genomes isolates from brazilian mangrove.</title>
        <authorList>
            <person name="Araujo J.E."/>
            <person name="Taketani R.G."/>
            <person name="Silva M.C.P."/>
            <person name="Loureco M.V."/>
            <person name="Andreote F.D."/>
        </authorList>
    </citation>
    <scope>NUCLEOTIDE SEQUENCE [LARGE SCALE GENOMIC DNA]</scope>
    <source>
        <strain evidence="2 3">HEX-2 MGV</strain>
    </source>
</reference>
<dbReference type="Proteomes" id="UP000240009">
    <property type="component" value="Unassembled WGS sequence"/>
</dbReference>
<comment type="caution">
    <text evidence="2">The sequence shown here is derived from an EMBL/GenBank/DDBJ whole genome shotgun (WGS) entry which is preliminary data.</text>
</comment>
<evidence type="ECO:0000313" key="2">
    <source>
        <dbReference type="EMBL" id="PQO31100.1"/>
    </source>
</evidence>
<organism evidence="2 3">
    <name type="scientific">Blastopirellula marina</name>
    <dbReference type="NCBI Taxonomy" id="124"/>
    <lineage>
        <taxon>Bacteria</taxon>
        <taxon>Pseudomonadati</taxon>
        <taxon>Planctomycetota</taxon>
        <taxon>Planctomycetia</taxon>
        <taxon>Pirellulales</taxon>
        <taxon>Pirellulaceae</taxon>
        <taxon>Blastopirellula</taxon>
    </lineage>
</organism>
<dbReference type="OrthoDB" id="288707at2"/>
<feature type="compositionally biased region" description="Basic and acidic residues" evidence="1">
    <location>
        <begin position="46"/>
        <end position="57"/>
    </location>
</feature>
<accession>A0A2S8FG94</accession>
<evidence type="ECO:0000313" key="3">
    <source>
        <dbReference type="Proteomes" id="UP000240009"/>
    </source>
</evidence>
<gene>
    <name evidence="2" type="ORF">C5Y96_12135</name>
</gene>